<dbReference type="AlphaFoldDB" id="A0A8J5EVK7"/>
<dbReference type="PANTHER" id="PTHR37731">
    <property type="entry name" value="PEPTIDE TRANSPORTER FAMILY PROTEIN"/>
    <property type="match status" value="1"/>
</dbReference>
<keyword evidence="1" id="KW-0812">Transmembrane</keyword>
<evidence type="ECO:0000256" key="1">
    <source>
        <dbReference type="SAM" id="Phobius"/>
    </source>
</evidence>
<organism evidence="2 3">
    <name type="scientific">Zingiber officinale</name>
    <name type="common">Ginger</name>
    <name type="synonym">Amomum zingiber</name>
    <dbReference type="NCBI Taxonomy" id="94328"/>
    <lineage>
        <taxon>Eukaryota</taxon>
        <taxon>Viridiplantae</taxon>
        <taxon>Streptophyta</taxon>
        <taxon>Embryophyta</taxon>
        <taxon>Tracheophyta</taxon>
        <taxon>Spermatophyta</taxon>
        <taxon>Magnoliopsida</taxon>
        <taxon>Liliopsida</taxon>
        <taxon>Zingiberales</taxon>
        <taxon>Zingiberaceae</taxon>
        <taxon>Zingiber</taxon>
    </lineage>
</organism>
<dbReference type="PANTHER" id="PTHR37731:SF1">
    <property type="entry name" value="PEPTIDE TRANSPORTER FAMILY PROTEIN"/>
    <property type="match status" value="1"/>
</dbReference>
<gene>
    <name evidence="2" type="ORF">ZIOFF_068150</name>
</gene>
<evidence type="ECO:0000313" key="2">
    <source>
        <dbReference type="EMBL" id="KAG6474226.1"/>
    </source>
</evidence>
<accession>A0A8J5EVK7</accession>
<name>A0A8J5EVK7_ZINOF</name>
<proteinExistence type="predicted"/>
<keyword evidence="1" id="KW-1133">Transmembrane helix</keyword>
<dbReference type="Proteomes" id="UP000734854">
    <property type="component" value="Unassembled WGS sequence"/>
</dbReference>
<dbReference type="EMBL" id="JACMSC010000019">
    <property type="protein sequence ID" value="KAG6474226.1"/>
    <property type="molecule type" value="Genomic_DNA"/>
</dbReference>
<evidence type="ECO:0008006" key="4">
    <source>
        <dbReference type="Google" id="ProtNLM"/>
    </source>
</evidence>
<sequence length="143" mass="15943">MEEQEEIKGVQVTPEKAAGEAKPNTVELTAPAGWTKKVLGCFCGVCILGFVGFMVACLFVVTAKGAWHSIRVVYWFPDYWGSCERHEKKFTKPDNGIPSTAETRAKNKACLVLANFKYCWSPVSLLQVLLDFTQPELTSGRFF</sequence>
<comment type="caution">
    <text evidence="2">The sequence shown here is derived from an EMBL/GenBank/DDBJ whole genome shotgun (WGS) entry which is preliminary data.</text>
</comment>
<keyword evidence="3" id="KW-1185">Reference proteome</keyword>
<feature type="transmembrane region" description="Helical" evidence="1">
    <location>
        <begin position="37"/>
        <end position="61"/>
    </location>
</feature>
<protein>
    <recommendedName>
        <fullName evidence="4">Transmembrane protein</fullName>
    </recommendedName>
</protein>
<evidence type="ECO:0000313" key="3">
    <source>
        <dbReference type="Proteomes" id="UP000734854"/>
    </source>
</evidence>
<reference evidence="2 3" key="1">
    <citation type="submission" date="2020-08" db="EMBL/GenBank/DDBJ databases">
        <title>Plant Genome Project.</title>
        <authorList>
            <person name="Zhang R.-G."/>
        </authorList>
    </citation>
    <scope>NUCLEOTIDE SEQUENCE [LARGE SCALE GENOMIC DNA]</scope>
    <source>
        <tissue evidence="2">Rhizome</tissue>
    </source>
</reference>
<keyword evidence="1" id="KW-0472">Membrane</keyword>